<comment type="caution">
    <text evidence="3">The sequence shown here is derived from an EMBL/GenBank/DDBJ whole genome shotgun (WGS) entry which is preliminary data.</text>
</comment>
<keyword evidence="1" id="KW-0175">Coiled coil</keyword>
<feature type="region of interest" description="Disordered" evidence="2">
    <location>
        <begin position="1"/>
        <end position="22"/>
    </location>
</feature>
<gene>
    <name evidence="3" type="ORF">Tco_0992919</name>
</gene>
<evidence type="ECO:0000313" key="4">
    <source>
        <dbReference type="Proteomes" id="UP001151760"/>
    </source>
</evidence>
<evidence type="ECO:0000313" key="3">
    <source>
        <dbReference type="EMBL" id="GJT57865.1"/>
    </source>
</evidence>
<evidence type="ECO:0000256" key="2">
    <source>
        <dbReference type="SAM" id="MobiDB-lite"/>
    </source>
</evidence>
<reference evidence="3" key="2">
    <citation type="submission" date="2022-01" db="EMBL/GenBank/DDBJ databases">
        <authorList>
            <person name="Yamashiro T."/>
            <person name="Shiraishi A."/>
            <person name="Satake H."/>
            <person name="Nakayama K."/>
        </authorList>
    </citation>
    <scope>NUCLEOTIDE SEQUENCE</scope>
</reference>
<proteinExistence type="predicted"/>
<evidence type="ECO:0000256" key="1">
    <source>
        <dbReference type="SAM" id="Coils"/>
    </source>
</evidence>
<organism evidence="3 4">
    <name type="scientific">Tanacetum coccineum</name>
    <dbReference type="NCBI Taxonomy" id="301880"/>
    <lineage>
        <taxon>Eukaryota</taxon>
        <taxon>Viridiplantae</taxon>
        <taxon>Streptophyta</taxon>
        <taxon>Embryophyta</taxon>
        <taxon>Tracheophyta</taxon>
        <taxon>Spermatophyta</taxon>
        <taxon>Magnoliopsida</taxon>
        <taxon>eudicotyledons</taxon>
        <taxon>Gunneridae</taxon>
        <taxon>Pentapetalae</taxon>
        <taxon>asterids</taxon>
        <taxon>campanulids</taxon>
        <taxon>Asterales</taxon>
        <taxon>Asteraceae</taxon>
        <taxon>Asteroideae</taxon>
        <taxon>Anthemideae</taxon>
        <taxon>Anthemidinae</taxon>
        <taxon>Tanacetum</taxon>
    </lineage>
</organism>
<feature type="region of interest" description="Disordered" evidence="2">
    <location>
        <begin position="195"/>
        <end position="233"/>
    </location>
</feature>
<feature type="compositionally biased region" description="Polar residues" evidence="2">
    <location>
        <begin position="8"/>
        <end position="18"/>
    </location>
</feature>
<feature type="coiled-coil region" evidence="1">
    <location>
        <begin position="28"/>
        <end position="76"/>
    </location>
</feature>
<feature type="coiled-coil region" evidence="1">
    <location>
        <begin position="245"/>
        <end position="276"/>
    </location>
</feature>
<dbReference type="Proteomes" id="UP001151760">
    <property type="component" value="Unassembled WGS sequence"/>
</dbReference>
<accession>A0ABQ5F3Q0</accession>
<reference evidence="3" key="1">
    <citation type="journal article" date="2022" name="Int. J. Mol. Sci.">
        <title>Draft Genome of Tanacetum Coccineum: Genomic Comparison of Closely Related Tanacetum-Family Plants.</title>
        <authorList>
            <person name="Yamashiro T."/>
            <person name="Shiraishi A."/>
            <person name="Nakayama K."/>
            <person name="Satake H."/>
        </authorList>
    </citation>
    <scope>NUCLEOTIDE SEQUENCE</scope>
</reference>
<name>A0ABQ5F3Q0_9ASTR</name>
<feature type="compositionally biased region" description="Low complexity" evidence="2">
    <location>
        <begin position="195"/>
        <end position="211"/>
    </location>
</feature>
<dbReference type="EMBL" id="BQNB010016968">
    <property type="protein sequence ID" value="GJT57865.1"/>
    <property type="molecule type" value="Genomic_DNA"/>
</dbReference>
<keyword evidence="4" id="KW-1185">Reference proteome</keyword>
<sequence length="287" mass="32162">MADETENVESVPTHSNDPLLSGEDSLKLNELMELCTNLQKKVLDLETTKTIQALEIDSLKRRVKKLEKKQRSRTHKLRRLYKVGLSAKVISSDDEASLGDQEDASKQGRKILDIDADEDITLDSTHVDTDPDMFGVHDLHGDEVFVEIEEPVVNAATTTTTTATTTIADEVEMTLAQTLIEIKSAKPKAKGIVMQEPSESTPIISSQQPSQVKGQGSKDKGKEKMIKSEKPLKKKDQIMYDQEVALNLQAQLQAELEEEERILRQKEEEANIALIESWDNTQAMMDF</sequence>
<feature type="compositionally biased region" description="Basic and acidic residues" evidence="2">
    <location>
        <begin position="216"/>
        <end position="233"/>
    </location>
</feature>
<protein>
    <submittedName>
        <fullName evidence="3">Uncharacterized protein</fullName>
    </submittedName>
</protein>